<dbReference type="Gene3D" id="3.40.50.300">
    <property type="entry name" value="P-loop containing nucleotide triphosphate hydrolases"/>
    <property type="match status" value="1"/>
</dbReference>
<reference evidence="7 8" key="1">
    <citation type="submission" date="2022-07" db="EMBL/GenBank/DDBJ databases">
        <authorList>
            <person name="Xamxidin M."/>
            <person name="Wu M."/>
        </authorList>
    </citation>
    <scope>NUCLEOTIDE SEQUENCE [LARGE SCALE GENOMIC DNA]</scope>
    <source>
        <strain evidence="7 8">NBRC 111650</strain>
    </source>
</reference>
<evidence type="ECO:0000313" key="8">
    <source>
        <dbReference type="Proteomes" id="UP001204142"/>
    </source>
</evidence>
<dbReference type="Pfam" id="PF01121">
    <property type="entry name" value="CoaE"/>
    <property type="match status" value="1"/>
</dbReference>
<evidence type="ECO:0000256" key="4">
    <source>
        <dbReference type="ARBA" id="ARBA00022993"/>
    </source>
</evidence>
<feature type="binding site" evidence="5">
    <location>
        <begin position="19"/>
        <end position="24"/>
    </location>
    <ligand>
        <name>ATP</name>
        <dbReference type="ChEBI" id="CHEBI:30616"/>
    </ligand>
</feature>
<organism evidence="7 8">
    <name type="scientific">Limnobacter humi</name>
    <dbReference type="NCBI Taxonomy" id="1778671"/>
    <lineage>
        <taxon>Bacteria</taxon>
        <taxon>Pseudomonadati</taxon>
        <taxon>Pseudomonadota</taxon>
        <taxon>Betaproteobacteria</taxon>
        <taxon>Burkholderiales</taxon>
        <taxon>Burkholderiaceae</taxon>
        <taxon>Limnobacter</taxon>
    </lineage>
</organism>
<keyword evidence="3 5" id="KW-0067">ATP-binding</keyword>
<dbReference type="PANTHER" id="PTHR10695">
    <property type="entry name" value="DEPHOSPHO-COA KINASE-RELATED"/>
    <property type="match status" value="1"/>
</dbReference>
<comment type="similarity">
    <text evidence="1 5">Belongs to the CoaE family.</text>
</comment>
<evidence type="ECO:0000256" key="3">
    <source>
        <dbReference type="ARBA" id="ARBA00022840"/>
    </source>
</evidence>
<keyword evidence="8" id="KW-1185">Reference proteome</keyword>
<accession>A0ABT1WHS5</accession>
<comment type="catalytic activity">
    <reaction evidence="5">
        <text>3'-dephospho-CoA + ATP = ADP + CoA + H(+)</text>
        <dbReference type="Rhea" id="RHEA:18245"/>
        <dbReference type="ChEBI" id="CHEBI:15378"/>
        <dbReference type="ChEBI" id="CHEBI:30616"/>
        <dbReference type="ChEBI" id="CHEBI:57287"/>
        <dbReference type="ChEBI" id="CHEBI:57328"/>
        <dbReference type="ChEBI" id="CHEBI:456216"/>
        <dbReference type="EC" id="2.7.1.24"/>
    </reaction>
</comment>
<dbReference type="PROSITE" id="PS51219">
    <property type="entry name" value="DPCK"/>
    <property type="match status" value="1"/>
</dbReference>
<dbReference type="CDD" id="cd02022">
    <property type="entry name" value="DPCK"/>
    <property type="match status" value="1"/>
</dbReference>
<dbReference type="EMBL" id="JANIGO010000003">
    <property type="protein sequence ID" value="MCQ8897058.1"/>
    <property type="molecule type" value="Genomic_DNA"/>
</dbReference>
<dbReference type="GO" id="GO:0004140">
    <property type="term" value="F:dephospho-CoA kinase activity"/>
    <property type="evidence" value="ECO:0007669"/>
    <property type="project" value="UniProtKB-EC"/>
</dbReference>
<evidence type="ECO:0000256" key="5">
    <source>
        <dbReference type="HAMAP-Rule" id="MF_00376"/>
    </source>
</evidence>
<keyword evidence="5" id="KW-0963">Cytoplasm</keyword>
<dbReference type="NCBIfam" id="TIGR00152">
    <property type="entry name" value="dephospho-CoA kinase"/>
    <property type="match status" value="1"/>
</dbReference>
<comment type="function">
    <text evidence="5">Catalyzes the phosphorylation of the 3'-hydroxyl group of dephosphocoenzyme A to form coenzyme A.</text>
</comment>
<comment type="caution">
    <text evidence="7">The sequence shown here is derived from an EMBL/GenBank/DDBJ whole genome shotgun (WGS) entry which is preliminary data.</text>
</comment>
<keyword evidence="5 7" id="KW-0808">Transferase</keyword>
<evidence type="ECO:0000313" key="7">
    <source>
        <dbReference type="EMBL" id="MCQ8897058.1"/>
    </source>
</evidence>
<dbReference type="PANTHER" id="PTHR10695:SF46">
    <property type="entry name" value="BIFUNCTIONAL COENZYME A SYNTHASE-RELATED"/>
    <property type="match status" value="1"/>
</dbReference>
<evidence type="ECO:0000256" key="1">
    <source>
        <dbReference type="ARBA" id="ARBA00009018"/>
    </source>
</evidence>
<comment type="subcellular location">
    <subcellularLocation>
        <location evidence="5">Cytoplasm</location>
    </subcellularLocation>
</comment>
<protein>
    <recommendedName>
        <fullName evidence="5 6">Dephospho-CoA kinase</fullName>
        <ecNumber evidence="5 6">2.7.1.24</ecNumber>
    </recommendedName>
    <alternativeName>
        <fullName evidence="5">Dephosphocoenzyme A kinase</fullName>
    </alternativeName>
</protein>
<keyword evidence="4 5" id="KW-0173">Coenzyme A biosynthesis</keyword>
<dbReference type="HAMAP" id="MF_00376">
    <property type="entry name" value="Dephospho_CoA_kinase"/>
    <property type="match status" value="1"/>
</dbReference>
<keyword evidence="5 7" id="KW-0418">Kinase</keyword>
<proteinExistence type="inferred from homology"/>
<comment type="pathway">
    <text evidence="5">Cofactor biosynthesis; coenzyme A biosynthesis; CoA from (R)-pantothenate: step 5/5.</text>
</comment>
<keyword evidence="2 5" id="KW-0547">Nucleotide-binding</keyword>
<dbReference type="InterPro" id="IPR027417">
    <property type="entry name" value="P-loop_NTPase"/>
</dbReference>
<dbReference type="RefSeq" id="WP_256764846.1">
    <property type="nucleotide sequence ID" value="NZ_JANIGO010000003.1"/>
</dbReference>
<dbReference type="Proteomes" id="UP001204142">
    <property type="component" value="Unassembled WGS sequence"/>
</dbReference>
<evidence type="ECO:0000256" key="6">
    <source>
        <dbReference type="NCBIfam" id="TIGR00152"/>
    </source>
</evidence>
<sequence length="207" mass="22495">MQMKKPQQVLTIGLTGGIGSGKTTVSNRLAHLGAHVVDADEVAHKITGAGGIAMPAIEAAFGQAAVRPDGAMNRDYIRTLAFDEPATRQVLEQILHPLIRQTIEQALHRVTAPYCVLVIPLLFEKGGWREVMDAVVVVDCPVELQIARVKKRNGWPEAQIHAVIEAQATRATRLAGADFVVENHGDEADLLAQVDELHKKLIKIQAK</sequence>
<dbReference type="SUPFAM" id="SSF52540">
    <property type="entry name" value="P-loop containing nucleoside triphosphate hydrolases"/>
    <property type="match status" value="1"/>
</dbReference>
<dbReference type="InterPro" id="IPR001977">
    <property type="entry name" value="Depp_CoAkinase"/>
</dbReference>
<dbReference type="EC" id="2.7.1.24" evidence="5 6"/>
<name>A0ABT1WHS5_9BURK</name>
<evidence type="ECO:0000256" key="2">
    <source>
        <dbReference type="ARBA" id="ARBA00022741"/>
    </source>
</evidence>
<gene>
    <name evidence="5 7" type="primary">coaE</name>
    <name evidence="7" type="ORF">NQT62_11495</name>
</gene>